<name>A0ABR1FS00_AURAN</name>
<dbReference type="InterPro" id="IPR011047">
    <property type="entry name" value="Quinoprotein_ADH-like_sf"/>
</dbReference>
<evidence type="ECO:0000313" key="3">
    <source>
        <dbReference type="Proteomes" id="UP001363151"/>
    </source>
</evidence>
<dbReference type="InterPro" id="IPR037379">
    <property type="entry name" value="WDR74/Nsa1"/>
</dbReference>
<protein>
    <recommendedName>
        <fullName evidence="4">Anaphase-promoting complex subunit 4 WD40 domain-containing protein</fullName>
    </recommendedName>
</protein>
<dbReference type="SMART" id="SM00320">
    <property type="entry name" value="WD40"/>
    <property type="match status" value="2"/>
</dbReference>
<dbReference type="SUPFAM" id="SSF50998">
    <property type="entry name" value="Quinoprotein alcohol dehydrogenase-like"/>
    <property type="match status" value="1"/>
</dbReference>
<proteinExistence type="predicted"/>
<dbReference type="Proteomes" id="UP001363151">
    <property type="component" value="Unassembled WGS sequence"/>
</dbReference>
<gene>
    <name evidence="2" type="ORF">SO694_00092056</name>
</gene>
<dbReference type="InterPro" id="IPR001680">
    <property type="entry name" value="WD40_rpt"/>
</dbReference>
<evidence type="ECO:0008006" key="4">
    <source>
        <dbReference type="Google" id="ProtNLM"/>
    </source>
</evidence>
<reference evidence="2 3" key="1">
    <citation type="submission" date="2024-03" db="EMBL/GenBank/DDBJ databases">
        <title>Aureococcus anophagefferens CCMP1851 and Kratosvirus quantuckense: Draft genome of a second virus-susceptible host strain in the model system.</title>
        <authorList>
            <person name="Chase E."/>
            <person name="Truchon A.R."/>
            <person name="Schepens W."/>
            <person name="Wilhelm S.W."/>
        </authorList>
    </citation>
    <scope>NUCLEOTIDE SEQUENCE [LARGE SCALE GENOMIC DNA]</scope>
    <source>
        <strain evidence="2 3">CCMP1851</strain>
    </source>
</reference>
<evidence type="ECO:0000256" key="1">
    <source>
        <dbReference type="PROSITE-ProRule" id="PRU00221"/>
    </source>
</evidence>
<dbReference type="PANTHER" id="PTHR16038">
    <property type="entry name" value="NOP SEVEN ASSOCIATED PROTEIN 1"/>
    <property type="match status" value="1"/>
</dbReference>
<feature type="repeat" description="WD" evidence="1">
    <location>
        <begin position="260"/>
        <end position="293"/>
    </location>
</feature>
<organism evidence="2 3">
    <name type="scientific">Aureococcus anophagefferens</name>
    <name type="common">Harmful bloom alga</name>
    <dbReference type="NCBI Taxonomy" id="44056"/>
    <lineage>
        <taxon>Eukaryota</taxon>
        <taxon>Sar</taxon>
        <taxon>Stramenopiles</taxon>
        <taxon>Ochrophyta</taxon>
        <taxon>Pelagophyceae</taxon>
        <taxon>Pelagomonadales</taxon>
        <taxon>Pelagomonadaceae</taxon>
        <taxon>Aureococcus</taxon>
    </lineage>
</organism>
<keyword evidence="3" id="KW-1185">Reference proteome</keyword>
<dbReference type="InterPro" id="IPR015943">
    <property type="entry name" value="WD40/YVTN_repeat-like_dom_sf"/>
</dbReference>
<comment type="caution">
    <text evidence="2">The sequence shown here is derived from an EMBL/GenBank/DDBJ whole genome shotgun (WGS) entry which is preliminary data.</text>
</comment>
<evidence type="ECO:0000313" key="2">
    <source>
        <dbReference type="EMBL" id="KAK7236811.1"/>
    </source>
</evidence>
<dbReference type="Gene3D" id="2.130.10.10">
    <property type="entry name" value="YVTN repeat-like/Quinoprotein amine dehydrogenase"/>
    <property type="match status" value="1"/>
</dbReference>
<sequence length="334" mass="35550">MELVTGDETGLLKALRVDGGSQQQQRIGDELQSRSRGVCRLALDGAGDGPERFHAALASGCVETYERHAGDDGWRLASVARGLAPETVGLFAAGGRVVSCGRAGDVQVSSLAEDCGDVANVDASEGKDGFDVSAAAYDAASNRVLLGGKETELACVDLASGARVWRAKNVPHDKLDMRRPVFVGAAAFLGEHEFVVGTAYAELRFYDARASRRPVHEVAGAVDRGARALATLRDGTVLVGDQTGDVRAYDARTRAMTRRFAGPSGSVRELAAHPDRAGLFAACSLDRHVYVWDAAGKTQAPVATVYCKQRLRSFLWLPDDEDDVVADLEDADED</sequence>
<dbReference type="EMBL" id="JBBJCI010000256">
    <property type="protein sequence ID" value="KAK7236811.1"/>
    <property type="molecule type" value="Genomic_DNA"/>
</dbReference>
<dbReference type="PANTHER" id="PTHR16038:SF4">
    <property type="entry name" value="WD REPEAT-CONTAINING PROTEIN 74"/>
    <property type="match status" value="1"/>
</dbReference>
<keyword evidence="1" id="KW-0853">WD repeat</keyword>
<accession>A0ABR1FS00</accession>
<dbReference type="PROSITE" id="PS50082">
    <property type="entry name" value="WD_REPEATS_2"/>
    <property type="match status" value="1"/>
</dbReference>